<gene>
    <name evidence="2" type="ORF">Q0590_34135</name>
</gene>
<dbReference type="EMBL" id="JAUKPO010000055">
    <property type="protein sequence ID" value="MDO1451365.1"/>
    <property type="molecule type" value="Genomic_DNA"/>
</dbReference>
<feature type="chain" id="PRO_5046705859" evidence="1">
    <location>
        <begin position="24"/>
        <end position="135"/>
    </location>
</feature>
<dbReference type="Gene3D" id="2.60.40.2880">
    <property type="entry name" value="MmpS1-5, C-terminal soluble domain"/>
    <property type="match status" value="1"/>
</dbReference>
<dbReference type="InterPro" id="IPR038468">
    <property type="entry name" value="MmpS_C"/>
</dbReference>
<protein>
    <submittedName>
        <fullName evidence="2">Uncharacterized protein</fullName>
    </submittedName>
</protein>
<reference evidence="2" key="1">
    <citation type="submission" date="2023-07" db="EMBL/GenBank/DDBJ databases">
        <title>The genome sequence of Rhodocytophaga aerolata KACC 12507.</title>
        <authorList>
            <person name="Zhang X."/>
        </authorList>
    </citation>
    <scope>NUCLEOTIDE SEQUENCE</scope>
    <source>
        <strain evidence="2">KACC 12507</strain>
    </source>
</reference>
<organism evidence="2 3">
    <name type="scientific">Rhodocytophaga aerolata</name>
    <dbReference type="NCBI Taxonomy" id="455078"/>
    <lineage>
        <taxon>Bacteria</taxon>
        <taxon>Pseudomonadati</taxon>
        <taxon>Bacteroidota</taxon>
        <taxon>Cytophagia</taxon>
        <taxon>Cytophagales</taxon>
        <taxon>Rhodocytophagaceae</taxon>
        <taxon>Rhodocytophaga</taxon>
    </lineage>
</organism>
<dbReference type="Proteomes" id="UP001168528">
    <property type="component" value="Unassembled WGS sequence"/>
</dbReference>
<evidence type="ECO:0000313" key="2">
    <source>
        <dbReference type="EMBL" id="MDO1451365.1"/>
    </source>
</evidence>
<evidence type="ECO:0000313" key="3">
    <source>
        <dbReference type="Proteomes" id="UP001168528"/>
    </source>
</evidence>
<proteinExistence type="predicted"/>
<name>A0ABT8RH00_9BACT</name>
<feature type="signal peptide" evidence="1">
    <location>
        <begin position="1"/>
        <end position="23"/>
    </location>
</feature>
<evidence type="ECO:0000256" key="1">
    <source>
        <dbReference type="SAM" id="SignalP"/>
    </source>
</evidence>
<accession>A0ABT8RH00</accession>
<sequence length="135" mass="14665">MKKKINLITRLSVLVLTTLFLHACNKSDDPSPSFPKNVTVEYKISGTGLSKVEIVRYTNATGGTTSLSEISIPFSVSFNRMTDAGDDLVLSVLHSIPSSTEPLSVKLEIYVDNKLVETETYEGSGRVSGAVVHIF</sequence>
<keyword evidence="3" id="KW-1185">Reference proteome</keyword>
<comment type="caution">
    <text evidence="2">The sequence shown here is derived from an EMBL/GenBank/DDBJ whole genome shotgun (WGS) entry which is preliminary data.</text>
</comment>
<dbReference type="RefSeq" id="WP_302042163.1">
    <property type="nucleotide sequence ID" value="NZ_JAUKPO010000055.1"/>
</dbReference>
<keyword evidence="1" id="KW-0732">Signal</keyword>